<dbReference type="Proteomes" id="UP001189429">
    <property type="component" value="Unassembled WGS sequence"/>
</dbReference>
<keyword evidence="4" id="KW-1185">Reference proteome</keyword>
<evidence type="ECO:0000259" key="2">
    <source>
        <dbReference type="Pfam" id="PF24785"/>
    </source>
</evidence>
<feature type="compositionally biased region" description="Basic residues" evidence="1">
    <location>
        <begin position="290"/>
        <end position="312"/>
    </location>
</feature>
<dbReference type="InterPro" id="IPR057538">
    <property type="entry name" value="RXYLT1_C"/>
</dbReference>
<proteinExistence type="predicted"/>
<name>A0ABN9T0R4_9DINO</name>
<evidence type="ECO:0000256" key="1">
    <source>
        <dbReference type="SAM" id="MobiDB-lite"/>
    </source>
</evidence>
<organism evidence="3 4">
    <name type="scientific">Prorocentrum cordatum</name>
    <dbReference type="NCBI Taxonomy" id="2364126"/>
    <lineage>
        <taxon>Eukaryota</taxon>
        <taxon>Sar</taxon>
        <taxon>Alveolata</taxon>
        <taxon>Dinophyceae</taxon>
        <taxon>Prorocentrales</taxon>
        <taxon>Prorocentraceae</taxon>
        <taxon>Prorocentrum</taxon>
    </lineage>
</organism>
<accession>A0ABN9T0R4</accession>
<protein>
    <recommendedName>
        <fullName evidence="2">RXYLT1 C-terminal domain-containing protein</fullName>
    </recommendedName>
</protein>
<feature type="compositionally biased region" description="Basic residues" evidence="1">
    <location>
        <begin position="379"/>
        <end position="388"/>
    </location>
</feature>
<evidence type="ECO:0000313" key="4">
    <source>
        <dbReference type="Proteomes" id="UP001189429"/>
    </source>
</evidence>
<reference evidence="3" key="1">
    <citation type="submission" date="2023-10" db="EMBL/GenBank/DDBJ databases">
        <authorList>
            <person name="Chen Y."/>
            <person name="Shah S."/>
            <person name="Dougan E. K."/>
            <person name="Thang M."/>
            <person name="Chan C."/>
        </authorList>
    </citation>
    <scope>NUCLEOTIDE SEQUENCE [LARGE SCALE GENOMIC DNA]</scope>
</reference>
<dbReference type="Pfam" id="PF24785">
    <property type="entry name" value="RXYLT1_C"/>
    <property type="match status" value="1"/>
</dbReference>
<feature type="region of interest" description="Disordered" evidence="1">
    <location>
        <begin position="280"/>
        <end position="388"/>
    </location>
</feature>
<evidence type="ECO:0000313" key="3">
    <source>
        <dbReference type="EMBL" id="CAK0838517.1"/>
    </source>
</evidence>
<feature type="domain" description="RXYLT1 C-terminal" evidence="2">
    <location>
        <begin position="156"/>
        <end position="268"/>
    </location>
</feature>
<gene>
    <name evidence="3" type="ORF">PCOR1329_LOCUS34453</name>
</gene>
<sequence>MFSSDIWACCPPLTSAWSSVTASGERATLATVAGASDEDEKPAAGQWMNGVLYRMAQREEGVTPKGPPVKDERDRYLVKYPRSWVQKAKDLAAAGHTRKFNFIGALRDLSAESSYPMGVRDWIAPFVSKHLAADYYKDTNPAPETKLLGPYDHSQEKRNFTKQQKSYENDEVPFDETYFRTLCESEFTLAPAGDLPYSNRFMEAILCGSIPIVDKEEYANCEHHQYYAKVKLSKQIGWHFYIAKEDPAFEYVYNRTWAEENLQKAIRYHTLMTGFNDDELYRQAGEQSRRPRPRPPSRRRRRRRPRPRRCPPRPRNSPPRQRPRGRSWPRAPARPPLTRPRSRSRRRRRQPRRAAACRLRPPQRPRRPCRAPPVGPRTPPRRPRRRRGCWSTAAWRPRGPLRAGCWPGGCCGCCERHAALASAPPLAQGWFPLTAALSPRPQYRIGALPFTRTLRCRRRQL</sequence>
<comment type="caution">
    <text evidence="3">The sequence shown here is derived from an EMBL/GenBank/DDBJ whole genome shotgun (WGS) entry which is preliminary data.</text>
</comment>
<feature type="compositionally biased region" description="Basic residues" evidence="1">
    <location>
        <begin position="340"/>
        <end position="352"/>
    </location>
</feature>
<dbReference type="EMBL" id="CAUYUJ010014229">
    <property type="protein sequence ID" value="CAK0838517.1"/>
    <property type="molecule type" value="Genomic_DNA"/>
</dbReference>